<proteinExistence type="predicted"/>
<dbReference type="OrthoDB" id="5239432at2759"/>
<keyword evidence="4" id="KW-1185">Reference proteome</keyword>
<protein>
    <submittedName>
        <fullName evidence="3">Uncharacterized protein</fullName>
    </submittedName>
</protein>
<feature type="region of interest" description="Disordered" evidence="1">
    <location>
        <begin position="120"/>
        <end position="143"/>
    </location>
</feature>
<gene>
    <name evidence="3" type="ORF">BD289DRAFT_485129</name>
</gene>
<feature type="transmembrane region" description="Helical" evidence="2">
    <location>
        <begin position="206"/>
        <end position="225"/>
    </location>
</feature>
<reference evidence="3 4" key="1">
    <citation type="journal article" date="2018" name="Mycol. Prog.">
        <title>Coniella lustricola, a new species from submerged detritus.</title>
        <authorList>
            <person name="Raudabaugh D.B."/>
            <person name="Iturriaga T."/>
            <person name="Carver A."/>
            <person name="Mondo S."/>
            <person name="Pangilinan J."/>
            <person name="Lipzen A."/>
            <person name="He G."/>
            <person name="Amirebrahimi M."/>
            <person name="Grigoriev I.V."/>
            <person name="Miller A.N."/>
        </authorList>
    </citation>
    <scope>NUCLEOTIDE SEQUENCE [LARGE SCALE GENOMIC DNA]</scope>
    <source>
        <strain evidence="3 4">B22-T-1</strain>
    </source>
</reference>
<feature type="region of interest" description="Disordered" evidence="1">
    <location>
        <begin position="1"/>
        <end position="28"/>
    </location>
</feature>
<name>A0A2T2ZZN7_9PEZI</name>
<keyword evidence="2" id="KW-0472">Membrane</keyword>
<evidence type="ECO:0000313" key="3">
    <source>
        <dbReference type="EMBL" id="PSR80173.1"/>
    </source>
</evidence>
<evidence type="ECO:0000256" key="1">
    <source>
        <dbReference type="SAM" id="MobiDB-lite"/>
    </source>
</evidence>
<keyword evidence="2" id="KW-1133">Transmembrane helix</keyword>
<dbReference type="InParanoid" id="A0A2T2ZZN7"/>
<sequence>MEQISHHSGNGGGGNSRDQMTQQYTPMGPSESILSALLAAAAKQHIPIASSPLNPGLCESDRKFGQSIRHMRRPRPVTRKSSDISPGLWLLRRKAAVAHHRTKYSSLFLEAANGNLVSNVRGPSTYENDKDYGDGDGGDQEEEGDIADVFGEGRPGLVAESKPLTRIVYAKYIQNDVVIDLEKQIDNENALDHPSPEQQQRRRLRFFLVVSLLSACATLFSVFSFELLRSGHYLAQ</sequence>
<accession>A0A2T2ZZN7</accession>
<dbReference type="AlphaFoldDB" id="A0A2T2ZZN7"/>
<organism evidence="3 4">
    <name type="scientific">Coniella lustricola</name>
    <dbReference type="NCBI Taxonomy" id="2025994"/>
    <lineage>
        <taxon>Eukaryota</taxon>
        <taxon>Fungi</taxon>
        <taxon>Dikarya</taxon>
        <taxon>Ascomycota</taxon>
        <taxon>Pezizomycotina</taxon>
        <taxon>Sordariomycetes</taxon>
        <taxon>Sordariomycetidae</taxon>
        <taxon>Diaporthales</taxon>
        <taxon>Schizoparmaceae</taxon>
        <taxon>Coniella</taxon>
    </lineage>
</organism>
<evidence type="ECO:0000313" key="4">
    <source>
        <dbReference type="Proteomes" id="UP000241462"/>
    </source>
</evidence>
<keyword evidence="2" id="KW-0812">Transmembrane</keyword>
<dbReference type="Proteomes" id="UP000241462">
    <property type="component" value="Unassembled WGS sequence"/>
</dbReference>
<dbReference type="EMBL" id="KZ678539">
    <property type="protein sequence ID" value="PSR80173.1"/>
    <property type="molecule type" value="Genomic_DNA"/>
</dbReference>
<evidence type="ECO:0000256" key="2">
    <source>
        <dbReference type="SAM" id="Phobius"/>
    </source>
</evidence>
<feature type="compositionally biased region" description="Acidic residues" evidence="1">
    <location>
        <begin position="134"/>
        <end position="143"/>
    </location>
</feature>